<keyword evidence="1" id="KW-0472">Membrane</keyword>
<evidence type="ECO:0000313" key="2">
    <source>
        <dbReference type="EMBL" id="QES87633.1"/>
    </source>
</evidence>
<dbReference type="RefSeq" id="WP_131328522.1">
    <property type="nucleotide sequence ID" value="NZ_CP044016.1"/>
</dbReference>
<dbReference type="KEGG" id="arac:E0W69_002760"/>
<evidence type="ECO:0000256" key="1">
    <source>
        <dbReference type="SAM" id="Phobius"/>
    </source>
</evidence>
<proteinExistence type="predicted"/>
<protein>
    <submittedName>
        <fullName evidence="2">Uncharacterized protein</fullName>
    </submittedName>
</protein>
<reference evidence="2 3" key="1">
    <citation type="submission" date="2019-09" db="EMBL/GenBank/DDBJ databases">
        <title>Complete genome sequence of Arachidicoccus sp. B3-10 isolated from apple orchard soil.</title>
        <authorList>
            <person name="Kim H.S."/>
            <person name="Han K.-I."/>
            <person name="Suh M.K."/>
            <person name="Lee K.C."/>
            <person name="Eom M.K."/>
            <person name="Kim J.-S."/>
            <person name="Kang S.W."/>
            <person name="Sin Y."/>
            <person name="Lee J.-S."/>
        </authorList>
    </citation>
    <scope>NUCLEOTIDE SEQUENCE [LARGE SCALE GENOMIC DNA]</scope>
    <source>
        <strain evidence="2 3">B3-10</strain>
    </source>
</reference>
<keyword evidence="1" id="KW-1133">Transmembrane helix</keyword>
<keyword evidence="1" id="KW-0812">Transmembrane</keyword>
<name>A0A5P2G3G5_9BACT</name>
<dbReference type="Proteomes" id="UP000292424">
    <property type="component" value="Chromosome"/>
</dbReference>
<gene>
    <name evidence="2" type="ORF">E0W69_002760</name>
</gene>
<sequence length="118" mass="14328">MPKIDYTPIFKFEEKLKELKRIQTLLPHTQVVSHEHSFINWRWLIVLFLFIGLSVLLGWYALDNYYEAKGLKIKYGFLRKEMPEHIQELDSFYQVNPKWVEKHETSILNKKSHHNKKE</sequence>
<keyword evidence="3" id="KW-1185">Reference proteome</keyword>
<evidence type="ECO:0000313" key="3">
    <source>
        <dbReference type="Proteomes" id="UP000292424"/>
    </source>
</evidence>
<dbReference type="EMBL" id="CP044016">
    <property type="protein sequence ID" value="QES87633.1"/>
    <property type="molecule type" value="Genomic_DNA"/>
</dbReference>
<feature type="transmembrane region" description="Helical" evidence="1">
    <location>
        <begin position="41"/>
        <end position="62"/>
    </location>
</feature>
<accession>A0A5P2G3G5</accession>
<dbReference type="AlphaFoldDB" id="A0A5P2G3G5"/>
<organism evidence="2 3">
    <name type="scientific">Rhizosphaericola mali</name>
    <dbReference type="NCBI Taxonomy" id="2545455"/>
    <lineage>
        <taxon>Bacteria</taxon>
        <taxon>Pseudomonadati</taxon>
        <taxon>Bacteroidota</taxon>
        <taxon>Chitinophagia</taxon>
        <taxon>Chitinophagales</taxon>
        <taxon>Chitinophagaceae</taxon>
        <taxon>Rhizosphaericola</taxon>
    </lineage>
</organism>